<organism evidence="1 2">
    <name type="scientific">Conexibacter arvalis</name>
    <dbReference type="NCBI Taxonomy" id="912552"/>
    <lineage>
        <taxon>Bacteria</taxon>
        <taxon>Bacillati</taxon>
        <taxon>Actinomycetota</taxon>
        <taxon>Thermoleophilia</taxon>
        <taxon>Solirubrobacterales</taxon>
        <taxon>Conexibacteraceae</taxon>
        <taxon>Conexibacter</taxon>
    </lineage>
</organism>
<reference evidence="1 2" key="1">
    <citation type="submission" date="2020-08" db="EMBL/GenBank/DDBJ databases">
        <title>Genomic Encyclopedia of Archaeal and Bacterial Type Strains, Phase II (KMG-II): from individual species to whole genera.</title>
        <authorList>
            <person name="Goeker M."/>
        </authorList>
    </citation>
    <scope>NUCLEOTIDE SEQUENCE [LARGE SCALE GENOMIC DNA]</scope>
    <source>
        <strain evidence="1 2">DSM 23288</strain>
    </source>
</reference>
<dbReference type="EMBL" id="JACHNU010000001">
    <property type="protein sequence ID" value="MBB4660606.1"/>
    <property type="molecule type" value="Genomic_DNA"/>
</dbReference>
<name>A0A840I6Q4_9ACTN</name>
<accession>A0A840I6Q4</accession>
<evidence type="ECO:0000313" key="1">
    <source>
        <dbReference type="EMBL" id="MBB4660606.1"/>
    </source>
</evidence>
<dbReference type="InterPro" id="IPR014845">
    <property type="entry name" value="GYD/TTHA1554"/>
</dbReference>
<dbReference type="Proteomes" id="UP000585272">
    <property type="component" value="Unassembled WGS sequence"/>
</dbReference>
<dbReference type="Pfam" id="PF08734">
    <property type="entry name" value="GYD"/>
    <property type="match status" value="1"/>
</dbReference>
<dbReference type="RefSeq" id="WP_183338077.1">
    <property type="nucleotide sequence ID" value="NZ_JACHNU010000001.1"/>
</dbReference>
<comment type="caution">
    <text evidence="1">The sequence shown here is derived from an EMBL/GenBank/DDBJ whole genome shotgun (WGS) entry which is preliminary data.</text>
</comment>
<dbReference type="AlphaFoldDB" id="A0A840I6Q4"/>
<protein>
    <submittedName>
        <fullName evidence="1">Uncharacterized protein with GYD domain</fullName>
    </submittedName>
</protein>
<gene>
    <name evidence="1" type="ORF">BDZ31_000179</name>
</gene>
<keyword evidence="2" id="KW-1185">Reference proteome</keyword>
<sequence length="97" mass="10404">MPTYIALLDWTDQGVRGAKETVDRYEAAQSQFEGMGVRFLDIHWTLGAHDLVATVDAPDDAALAAALLAVAGQGNIRSTTLRAFSAEEMRAITGNLP</sequence>
<proteinExistence type="predicted"/>
<evidence type="ECO:0000313" key="2">
    <source>
        <dbReference type="Proteomes" id="UP000585272"/>
    </source>
</evidence>